<dbReference type="Gene3D" id="3.40.50.2000">
    <property type="entry name" value="Glycogen Phosphorylase B"/>
    <property type="match status" value="2"/>
</dbReference>
<dbReference type="Proteomes" id="UP000321534">
    <property type="component" value="Unassembled WGS sequence"/>
</dbReference>
<evidence type="ECO:0000256" key="2">
    <source>
        <dbReference type="ARBA" id="ARBA00022676"/>
    </source>
</evidence>
<dbReference type="PANTHER" id="PTHR45947:SF3">
    <property type="entry name" value="SULFOQUINOVOSYL TRANSFERASE SQD2"/>
    <property type="match status" value="1"/>
</dbReference>
<dbReference type="InterPro" id="IPR050194">
    <property type="entry name" value="Glycosyltransferase_grp1"/>
</dbReference>
<proteinExistence type="predicted"/>
<evidence type="ECO:0000259" key="5">
    <source>
        <dbReference type="Pfam" id="PF13579"/>
    </source>
</evidence>
<dbReference type="PANTHER" id="PTHR45947">
    <property type="entry name" value="SULFOQUINOVOSYL TRANSFERASE SQD2"/>
    <property type="match status" value="1"/>
</dbReference>
<protein>
    <recommendedName>
        <fullName evidence="1">D-inositol 3-phosphate glycosyltransferase</fullName>
    </recommendedName>
</protein>
<evidence type="ECO:0000313" key="6">
    <source>
        <dbReference type="EMBL" id="GEO31078.1"/>
    </source>
</evidence>
<dbReference type="Pfam" id="PF13692">
    <property type="entry name" value="Glyco_trans_1_4"/>
    <property type="match status" value="1"/>
</dbReference>
<feature type="domain" description="Glycosyltransferase subfamily 4-like N-terminal" evidence="5">
    <location>
        <begin position="20"/>
        <end position="192"/>
    </location>
</feature>
<keyword evidence="7" id="KW-1185">Reference proteome</keyword>
<dbReference type="GO" id="GO:1901137">
    <property type="term" value="P:carbohydrate derivative biosynthetic process"/>
    <property type="evidence" value="ECO:0007669"/>
    <property type="project" value="UniProtKB-ARBA"/>
</dbReference>
<evidence type="ECO:0000313" key="7">
    <source>
        <dbReference type="Proteomes" id="UP000321534"/>
    </source>
</evidence>
<dbReference type="OrthoDB" id="509705at2"/>
<dbReference type="AlphaFoldDB" id="A0A512D3N4"/>
<sequence>MSDRARVLIIVQNLSVPMDRRVWLECQALVAEGHEVSVICPKGPGDAAHEELAGVHIRRYRPAPPVRGALGYAYEFAYSWLRTALLSVKVHQRCGFDVIQACNPPDTYWLLARLWRRSGVRFVYDQHDLNPELFLSRFGTPKGLSGRIQYRGLLWLERQTYKTADHVISTNESYASIARSRGGKAPEQVSVVRSGPDTSRMKPEEPDLSLREGADSLLVYLGIMGPQDDVDQLLLVMDELVNRRGRGKVRLALLGFGDCLDELKAQAIELGLEGNVQFTGRVGLPDITRYLSTADIGLGPDLKTPLNDLSTMNKTMEYMAYGLPTISFDLREVRCSAGEVGIYVESGDVAAFADEVEKLLDDPQRRARLGALGRQRAEDVLDWRAQAAVYTSVYSELGAGQSSASGHDATVVAESMSAGD</sequence>
<gene>
    <name evidence="6" type="ORF">TAE01_28880</name>
</gene>
<accession>A0A512D3N4</accession>
<dbReference type="GO" id="GO:0016758">
    <property type="term" value="F:hexosyltransferase activity"/>
    <property type="evidence" value="ECO:0007669"/>
    <property type="project" value="TreeGrafter"/>
</dbReference>
<keyword evidence="2" id="KW-0328">Glycosyltransferase</keyword>
<dbReference type="InterPro" id="IPR028098">
    <property type="entry name" value="Glyco_trans_4-like_N"/>
</dbReference>
<organism evidence="6 7">
    <name type="scientific">Terrabacter aerolatus</name>
    <dbReference type="NCBI Taxonomy" id="422442"/>
    <lineage>
        <taxon>Bacteria</taxon>
        <taxon>Bacillati</taxon>
        <taxon>Actinomycetota</taxon>
        <taxon>Actinomycetes</taxon>
        <taxon>Micrococcales</taxon>
        <taxon>Intrasporangiaceae</taxon>
        <taxon>Terrabacter</taxon>
    </lineage>
</organism>
<dbReference type="CDD" id="cd03794">
    <property type="entry name" value="GT4_WbuB-like"/>
    <property type="match status" value="1"/>
</dbReference>
<keyword evidence="3 6" id="KW-0808">Transferase</keyword>
<dbReference type="SUPFAM" id="SSF53756">
    <property type="entry name" value="UDP-Glycosyltransferase/glycogen phosphorylase"/>
    <property type="match status" value="1"/>
</dbReference>
<dbReference type="EMBL" id="BJYX01000016">
    <property type="protein sequence ID" value="GEO31078.1"/>
    <property type="molecule type" value="Genomic_DNA"/>
</dbReference>
<name>A0A512D3N4_9MICO</name>
<reference evidence="6 7" key="1">
    <citation type="submission" date="2019-07" db="EMBL/GenBank/DDBJ databases">
        <title>Whole genome shotgun sequence of Terrabacter aerolatus NBRC 106305.</title>
        <authorList>
            <person name="Hosoyama A."/>
            <person name="Uohara A."/>
            <person name="Ohji S."/>
            <person name="Ichikawa N."/>
        </authorList>
    </citation>
    <scope>NUCLEOTIDE SEQUENCE [LARGE SCALE GENOMIC DNA]</scope>
    <source>
        <strain evidence="6 7">NBRC 106305</strain>
    </source>
</reference>
<dbReference type="Pfam" id="PF13579">
    <property type="entry name" value="Glyco_trans_4_4"/>
    <property type="match status" value="1"/>
</dbReference>
<evidence type="ECO:0000256" key="3">
    <source>
        <dbReference type="ARBA" id="ARBA00022679"/>
    </source>
</evidence>
<evidence type="ECO:0000256" key="4">
    <source>
        <dbReference type="SAM" id="MobiDB-lite"/>
    </source>
</evidence>
<feature type="region of interest" description="Disordered" evidence="4">
    <location>
        <begin position="179"/>
        <end position="207"/>
    </location>
</feature>
<comment type="caution">
    <text evidence="6">The sequence shown here is derived from an EMBL/GenBank/DDBJ whole genome shotgun (WGS) entry which is preliminary data.</text>
</comment>
<evidence type="ECO:0000256" key="1">
    <source>
        <dbReference type="ARBA" id="ARBA00021292"/>
    </source>
</evidence>